<feature type="signal peptide" evidence="2">
    <location>
        <begin position="1"/>
        <end position="22"/>
    </location>
</feature>
<feature type="compositionally biased region" description="Acidic residues" evidence="1">
    <location>
        <begin position="77"/>
        <end position="86"/>
    </location>
</feature>
<comment type="caution">
    <text evidence="3">The sequence shown here is derived from an EMBL/GenBank/DDBJ whole genome shotgun (WGS) entry which is preliminary data.</text>
</comment>
<gene>
    <name evidence="3" type="ORF">HY29_09550</name>
</gene>
<evidence type="ECO:0000313" key="3">
    <source>
        <dbReference type="EMBL" id="KCZ56285.1"/>
    </source>
</evidence>
<organism evidence="3 4">
    <name type="scientific">Hyphomonas beringensis</name>
    <dbReference type="NCBI Taxonomy" id="1280946"/>
    <lineage>
        <taxon>Bacteria</taxon>
        <taxon>Pseudomonadati</taxon>
        <taxon>Pseudomonadota</taxon>
        <taxon>Alphaproteobacteria</taxon>
        <taxon>Hyphomonadales</taxon>
        <taxon>Hyphomonadaceae</taxon>
        <taxon>Hyphomonas</taxon>
    </lineage>
</organism>
<feature type="compositionally biased region" description="Low complexity" evidence="1">
    <location>
        <begin position="25"/>
        <end position="38"/>
    </location>
</feature>
<reference evidence="3 4" key="1">
    <citation type="journal article" date="2014" name="Antonie Van Leeuwenhoek">
        <title>Hyphomonas beringensis sp. nov. and Hyphomonas chukchiensis sp. nov., isolated from surface seawater of the Bering Sea and Chukchi Sea.</title>
        <authorList>
            <person name="Li C."/>
            <person name="Lai Q."/>
            <person name="Li G."/>
            <person name="Dong C."/>
            <person name="Wang J."/>
            <person name="Liao Y."/>
            <person name="Shao Z."/>
        </authorList>
    </citation>
    <scope>NUCLEOTIDE SEQUENCE [LARGE SCALE GENOMIC DNA]</scope>
    <source>
        <strain evidence="3 4">25B14_1</strain>
    </source>
</reference>
<evidence type="ECO:0000313" key="4">
    <source>
        <dbReference type="Proteomes" id="UP000027037"/>
    </source>
</evidence>
<dbReference type="PATRIC" id="fig|1280946.3.peg.706"/>
<dbReference type="Pfam" id="PF10986">
    <property type="entry name" value="ZrgA"/>
    <property type="match status" value="1"/>
</dbReference>
<feature type="region of interest" description="Disordered" evidence="1">
    <location>
        <begin position="25"/>
        <end position="60"/>
    </location>
</feature>
<dbReference type="PROSITE" id="PS51257">
    <property type="entry name" value="PROKAR_LIPOPROTEIN"/>
    <property type="match status" value="1"/>
</dbReference>
<feature type="chain" id="PRO_5001614628" description="DUF2796 domain-containing protein" evidence="2">
    <location>
        <begin position="23"/>
        <end position="235"/>
    </location>
</feature>
<protein>
    <recommendedName>
        <fullName evidence="5">DUF2796 domain-containing protein</fullName>
    </recommendedName>
</protein>
<keyword evidence="2" id="KW-0732">Signal</keyword>
<feature type="compositionally biased region" description="Basic and acidic residues" evidence="1">
    <location>
        <begin position="87"/>
        <end position="102"/>
    </location>
</feature>
<evidence type="ECO:0008006" key="5">
    <source>
        <dbReference type="Google" id="ProtNLM"/>
    </source>
</evidence>
<proteinExistence type="predicted"/>
<feature type="region of interest" description="Disordered" evidence="1">
    <location>
        <begin position="75"/>
        <end position="102"/>
    </location>
</feature>
<evidence type="ECO:0000256" key="2">
    <source>
        <dbReference type="SAM" id="SignalP"/>
    </source>
</evidence>
<dbReference type="STRING" id="1280946.HY29_09550"/>
<dbReference type="RefSeq" id="WP_034792324.1">
    <property type="nucleotide sequence ID" value="NZ_AWFF01000025.1"/>
</dbReference>
<keyword evidence="4" id="KW-1185">Reference proteome</keyword>
<dbReference type="AlphaFoldDB" id="A0A062UJJ3"/>
<accession>A0A062UJJ3</accession>
<dbReference type="InterPro" id="IPR021253">
    <property type="entry name" value="ZrgA-like"/>
</dbReference>
<dbReference type="Proteomes" id="UP000027037">
    <property type="component" value="Unassembled WGS sequence"/>
</dbReference>
<dbReference type="EMBL" id="AWFF01000025">
    <property type="protein sequence ID" value="KCZ56285.1"/>
    <property type="molecule type" value="Genomic_DNA"/>
</dbReference>
<evidence type="ECO:0000256" key="1">
    <source>
        <dbReference type="SAM" id="MobiDB-lite"/>
    </source>
</evidence>
<name>A0A062UJJ3_9PROT</name>
<sequence length="235" mass="25057">MNKTSGRLVGLLCMGGLIGLLAACGPSSEQPSETSTSEMAPMTAEMPPARSEPAPLTEDADADAADIADMQEAYTADTEEEHSEAEEEHHEGEAHHEHAGGEAHVHGAAELAVTQEDNFITISVDAPLANFGLSEATKKKDADFEQYAEGLTELLGDAKCDLVERSAAIRRNGDHAAMTLSIVWDCRRPSRLDGLMFTGFDLYPGFEKVSSVYLGDGKQIAATLTSASPFLPFSQ</sequence>
<dbReference type="OrthoDB" id="7620014at2"/>